<dbReference type="PIRSF" id="PIRSF000137">
    <property type="entry name" value="Alcohol_oxidase"/>
    <property type="match status" value="1"/>
</dbReference>
<feature type="binding site" evidence="3">
    <location>
        <position position="236"/>
    </location>
    <ligand>
        <name>FAD</name>
        <dbReference type="ChEBI" id="CHEBI:57692"/>
    </ligand>
</feature>
<keyword evidence="3 4" id="KW-0274">FAD</keyword>
<keyword evidence="4" id="KW-0285">Flavoprotein</keyword>
<dbReference type="AlphaFoldDB" id="A0A1J9RQH3"/>
<dbReference type="Proteomes" id="UP000183809">
    <property type="component" value="Unassembled WGS sequence"/>
</dbReference>
<evidence type="ECO:0000256" key="1">
    <source>
        <dbReference type="ARBA" id="ARBA00010790"/>
    </source>
</evidence>
<dbReference type="PROSITE" id="PS00623">
    <property type="entry name" value="GMC_OXRED_1"/>
    <property type="match status" value="1"/>
</dbReference>
<dbReference type="InterPro" id="IPR000172">
    <property type="entry name" value="GMC_OxRdtase_N"/>
</dbReference>
<dbReference type="PROSITE" id="PS00624">
    <property type="entry name" value="GMC_OXRED_2"/>
    <property type="match status" value="1"/>
</dbReference>
<dbReference type="SUPFAM" id="SSF54373">
    <property type="entry name" value="FAD-linked reductases, C-terminal domain"/>
    <property type="match status" value="1"/>
</dbReference>
<comment type="caution">
    <text evidence="7">The sequence shown here is derived from an EMBL/GenBank/DDBJ whole genome shotgun (WGS) entry which is preliminary data.</text>
</comment>
<dbReference type="InterPro" id="IPR007867">
    <property type="entry name" value="GMC_OxRtase_C"/>
</dbReference>
<gene>
    <name evidence="7" type="ORF">BKCO1_6500039</name>
</gene>
<evidence type="ECO:0000256" key="4">
    <source>
        <dbReference type="RuleBase" id="RU003968"/>
    </source>
</evidence>
<reference evidence="7 8" key="1">
    <citation type="submission" date="2016-10" db="EMBL/GenBank/DDBJ databases">
        <title>Proteomics and genomics reveal pathogen-plant mechanisms compatible with a hemibiotrophic lifestyle of Diplodia corticola.</title>
        <authorList>
            <person name="Fernandes I."/>
            <person name="De Jonge R."/>
            <person name="Van De Peer Y."/>
            <person name="Devreese B."/>
            <person name="Alves A."/>
            <person name="Esteves A.C."/>
        </authorList>
    </citation>
    <scope>NUCLEOTIDE SEQUENCE [LARGE SCALE GENOMIC DNA]</scope>
    <source>
        <strain evidence="7 8">CBS 112549</strain>
    </source>
</reference>
<dbReference type="GO" id="GO:0050660">
    <property type="term" value="F:flavin adenine dinucleotide binding"/>
    <property type="evidence" value="ECO:0007669"/>
    <property type="project" value="InterPro"/>
</dbReference>
<dbReference type="InterPro" id="IPR036188">
    <property type="entry name" value="FAD/NAD-bd_sf"/>
</dbReference>
<dbReference type="RefSeq" id="XP_020126408.1">
    <property type="nucleotide sequence ID" value="XM_020278242.1"/>
</dbReference>
<feature type="domain" description="Glucose-methanol-choline oxidoreductase N-terminal" evidence="5">
    <location>
        <begin position="86"/>
        <end position="109"/>
    </location>
</feature>
<evidence type="ECO:0000313" key="7">
    <source>
        <dbReference type="EMBL" id="OJD30148.1"/>
    </source>
</evidence>
<dbReference type="PANTHER" id="PTHR11552">
    <property type="entry name" value="GLUCOSE-METHANOL-CHOLINE GMC OXIDOREDUCTASE"/>
    <property type="match status" value="1"/>
</dbReference>
<dbReference type="PANTHER" id="PTHR11552:SF134">
    <property type="entry name" value="GLUCOSE-METHANOL-CHOLINE OXIDOREDUCTASE N-TERMINAL DOMAIN-CONTAINING PROTEIN"/>
    <property type="match status" value="1"/>
</dbReference>
<feature type="binding site" evidence="3">
    <location>
        <begin position="499"/>
        <end position="500"/>
    </location>
    <ligand>
        <name>FAD</name>
        <dbReference type="ChEBI" id="CHEBI:57692"/>
    </ligand>
</feature>
<dbReference type="OrthoDB" id="269227at2759"/>
<comment type="cofactor">
    <cofactor evidence="3">
        <name>FAD</name>
        <dbReference type="ChEBI" id="CHEBI:57692"/>
    </cofactor>
</comment>
<dbReference type="Gene3D" id="3.30.560.10">
    <property type="entry name" value="Glucose Oxidase, domain 3"/>
    <property type="match status" value="1"/>
</dbReference>
<dbReference type="GeneID" id="31018503"/>
<organism evidence="7 8">
    <name type="scientific">Diplodia corticola</name>
    <dbReference type="NCBI Taxonomy" id="236234"/>
    <lineage>
        <taxon>Eukaryota</taxon>
        <taxon>Fungi</taxon>
        <taxon>Dikarya</taxon>
        <taxon>Ascomycota</taxon>
        <taxon>Pezizomycotina</taxon>
        <taxon>Dothideomycetes</taxon>
        <taxon>Dothideomycetes incertae sedis</taxon>
        <taxon>Botryosphaeriales</taxon>
        <taxon>Botryosphaeriaceae</taxon>
        <taxon>Diplodia</taxon>
    </lineage>
</organism>
<proteinExistence type="inferred from homology"/>
<comment type="similarity">
    <text evidence="1 4">Belongs to the GMC oxidoreductase family.</text>
</comment>
<evidence type="ECO:0000259" key="6">
    <source>
        <dbReference type="PROSITE" id="PS00624"/>
    </source>
</evidence>
<protein>
    <submittedName>
        <fullName evidence="7">Glucose-methanol-choline oxidoreductase</fullName>
    </submittedName>
</protein>
<feature type="domain" description="Glucose-methanol-choline oxidoreductase N-terminal" evidence="6">
    <location>
        <begin position="267"/>
        <end position="281"/>
    </location>
</feature>
<dbReference type="Pfam" id="PF00732">
    <property type="entry name" value="GMC_oxred_N"/>
    <property type="match status" value="1"/>
</dbReference>
<accession>A0A1J9RQH3</accession>
<keyword evidence="8" id="KW-1185">Reference proteome</keyword>
<evidence type="ECO:0000313" key="8">
    <source>
        <dbReference type="Proteomes" id="UP000183809"/>
    </source>
</evidence>
<evidence type="ECO:0000256" key="3">
    <source>
        <dbReference type="PIRSR" id="PIRSR000137-2"/>
    </source>
</evidence>
<feature type="active site" description="Proton acceptor" evidence="2">
    <location>
        <position position="544"/>
    </location>
</feature>
<dbReference type="STRING" id="236234.A0A1J9RQH3"/>
<evidence type="ECO:0000259" key="5">
    <source>
        <dbReference type="PROSITE" id="PS00623"/>
    </source>
</evidence>
<dbReference type="EMBL" id="MNUE01000065">
    <property type="protein sequence ID" value="OJD30148.1"/>
    <property type="molecule type" value="Genomic_DNA"/>
</dbReference>
<dbReference type="SUPFAM" id="SSF51905">
    <property type="entry name" value="FAD/NAD(P)-binding domain"/>
    <property type="match status" value="1"/>
</dbReference>
<dbReference type="Gene3D" id="3.50.50.60">
    <property type="entry name" value="FAD/NAD(P)-binding domain"/>
    <property type="match status" value="1"/>
</dbReference>
<dbReference type="Pfam" id="PF05199">
    <property type="entry name" value="GMC_oxred_C"/>
    <property type="match status" value="1"/>
</dbReference>
<evidence type="ECO:0000256" key="2">
    <source>
        <dbReference type="PIRSR" id="PIRSR000137-1"/>
    </source>
</evidence>
<feature type="active site" description="Proton donor" evidence="2">
    <location>
        <position position="500"/>
    </location>
</feature>
<sequence>MGSTTEKYDFIIVGSGPAGATLASRLSKAASKPRVLLLEAGGDNTEPSTLYLVNRFTTLMTDGMNWGYKTVPQEHLNGREIDYSRGKGLGGSSGINFACYTIGPRDDYDEWARQVGDESYNWTAAQRRYQALEDYSYSDVPDKYRKFVAPNKAAHGDKGPLQLEISKGAWEWSIEENYQAAEQAIGLKPNLDINSGNPLGIGVVPSTSRNSIRTTAKTAMLADAPSNLTILTNKPVDKVVFEGKKAVGVVAAGETFLASKEVVLSAGALDTPKILMLSGVGPSAELAKHSIPQLHELPGVGQNLQDHAFVVLVKQFKAGLSGRPQLFHDEAALAAAQKQFAQDQSGPLSMYYNTILMGWQQAPSVLASPEFAALPPAVQQHVRKPTVPTFEHICLCPAIHPAADPNGEFLSILSMQMVPQSKGTVTLASADPRAPPLCDPKLFSHPFDRANMIDAVRRSWAVMEAEPLARHVVADTALPKDKTDAEVWKYIQSYCNTTWHMTGTVKMGRPDDDEACVDTRFRVKGLQGLRVVDNSVPPFVLNCHVVSVAYLVGETAAEKMIEEYGL</sequence>
<dbReference type="InterPro" id="IPR012132">
    <property type="entry name" value="GMC_OxRdtase"/>
</dbReference>
<name>A0A1J9RQH3_9PEZI</name>
<dbReference type="GO" id="GO:0016614">
    <property type="term" value="F:oxidoreductase activity, acting on CH-OH group of donors"/>
    <property type="evidence" value="ECO:0007669"/>
    <property type="project" value="InterPro"/>
</dbReference>